<accession>L7IRB4</accession>
<proteinExistence type="predicted"/>
<reference evidence="1" key="1">
    <citation type="journal article" date="2012" name="PLoS Genet.">
        <title>Comparative analysis of the genomes of two field isolates of the rice blast fungus Magnaporthe oryzae.</title>
        <authorList>
            <person name="Xue M."/>
            <person name="Yang J."/>
            <person name="Li Z."/>
            <person name="Hu S."/>
            <person name="Yao N."/>
            <person name="Dean R.A."/>
            <person name="Zhao W."/>
            <person name="Shen M."/>
            <person name="Zhang H."/>
            <person name="Li C."/>
            <person name="Liu L."/>
            <person name="Cao L."/>
            <person name="Xu X."/>
            <person name="Xing Y."/>
            <person name="Hsiang T."/>
            <person name="Zhang Z."/>
            <person name="Xu J.R."/>
            <person name="Peng Y.L."/>
        </authorList>
    </citation>
    <scope>NUCLEOTIDE SEQUENCE [LARGE SCALE GENOMIC DNA]</scope>
    <source>
        <strain evidence="1">P131</strain>
    </source>
</reference>
<evidence type="ECO:0000313" key="1">
    <source>
        <dbReference type="EMBL" id="ELQ58466.1"/>
    </source>
</evidence>
<dbReference type="AlphaFoldDB" id="L7IRB4"/>
<gene>
    <name evidence="1" type="ORF">OOW_P131scaffold01615g6</name>
</gene>
<organism>
    <name type="scientific">Pyricularia oryzae (strain P131)</name>
    <name type="common">Rice blast fungus</name>
    <name type="synonym">Magnaporthe oryzae</name>
    <dbReference type="NCBI Taxonomy" id="1143193"/>
    <lineage>
        <taxon>Eukaryota</taxon>
        <taxon>Fungi</taxon>
        <taxon>Dikarya</taxon>
        <taxon>Ascomycota</taxon>
        <taxon>Pezizomycotina</taxon>
        <taxon>Sordariomycetes</taxon>
        <taxon>Sordariomycetidae</taxon>
        <taxon>Magnaporthales</taxon>
        <taxon>Pyriculariaceae</taxon>
        <taxon>Pyricularia</taxon>
    </lineage>
</organism>
<name>L7IRB4_PYRO1</name>
<protein>
    <submittedName>
        <fullName evidence="1">Uncharacterized protein</fullName>
    </submittedName>
</protein>
<sequence length="127" mass="14034">MLTVERWPADGKFAKSNNVKHLPAWGKPRGVVADALDMVNYWSCMLVYAAALKVFNGAMPASLDATGTHQPGPVSVGSVKPSASVRRLVQWLLDHRSKDPYPRSHKYWNEEKMNMSIAGHQDGSADE</sequence>
<dbReference type="EMBL" id="JH794498">
    <property type="protein sequence ID" value="ELQ58466.1"/>
    <property type="molecule type" value="Genomic_DNA"/>
</dbReference>